<comment type="subunit">
    <text evidence="4 13">Homodimer.</text>
</comment>
<evidence type="ECO:0000256" key="10">
    <source>
        <dbReference type="ARBA" id="ARBA00022898"/>
    </source>
</evidence>
<keyword evidence="10 13" id="KW-0663">Pyridoxal phosphate</keyword>
<dbReference type="HAMAP" id="MF_00834">
    <property type="entry name" value="BioA"/>
    <property type="match status" value="1"/>
</dbReference>
<dbReference type="Pfam" id="PF00202">
    <property type="entry name" value="Aminotran_3"/>
    <property type="match status" value="1"/>
</dbReference>
<dbReference type="FunFam" id="3.40.640.10:FF:000078">
    <property type="entry name" value="Adenosylmethionine-8-amino-7-oxononanoate aminotransferase"/>
    <property type="match status" value="1"/>
</dbReference>
<dbReference type="InterPro" id="IPR049704">
    <property type="entry name" value="Aminotrans_3_PPA_site"/>
</dbReference>
<sequence>MTTPTTPEQLRQWDNDHVWHPFTPMQAYREEDAPIIERGEGFSLFDVNGTEYLDGISSLWCNVHGHQVPEIDAAIKEQLGKIGHSTLLGLSSTPSIELAKKLVELTPENLTKVFYTDSGATAVEAALKIAYQYHQQKKSGPEDRRLFGTVRGAYHGDTIGSVSVGSMELFHSIYGKLLFETVTVPSPAVLHRPDGTSAADSIQHCFDEAERIITEHGDQLAAFIVEPLVQGAAGILVHPQGYLKHLRELTSRHGIPLIADEVAVGFGRTGTLFACEQEEVQPDLMCVAKGLTGGYLPVAATLASDEIFEAFLAEPAAGKTFFHGHTFTGNPLGCAAALASIELFEQNSILEKTQQNAAIMAEKLKPLADHPNVGEVRQKGIMVGIELVARRDPVEAYPTTQRTGHLVTLAARKRGAILRPLGDVVVLMPAPAMPRELVERLCDIAVDAIVEVTESVRLN</sequence>
<dbReference type="GO" id="GO:0009102">
    <property type="term" value="P:biotin biosynthetic process"/>
    <property type="evidence" value="ECO:0007669"/>
    <property type="project" value="UniProtKB-UniRule"/>
</dbReference>
<evidence type="ECO:0000256" key="9">
    <source>
        <dbReference type="ARBA" id="ARBA00022756"/>
    </source>
</evidence>
<comment type="cofactor">
    <cofactor evidence="1 13">
        <name>pyridoxal 5'-phosphate</name>
        <dbReference type="ChEBI" id="CHEBI:597326"/>
    </cofactor>
</comment>
<evidence type="ECO:0000256" key="2">
    <source>
        <dbReference type="ARBA" id="ARBA00004496"/>
    </source>
</evidence>
<dbReference type="InterPro" id="IPR005815">
    <property type="entry name" value="BioA"/>
</dbReference>
<feature type="site" description="Participates in the substrate recognition with KAPA and in a stacking interaction with the adenine ring of SAM" evidence="13">
    <location>
        <position position="22"/>
    </location>
</feature>
<evidence type="ECO:0000256" key="1">
    <source>
        <dbReference type="ARBA" id="ARBA00001933"/>
    </source>
</evidence>
<comment type="catalytic activity">
    <reaction evidence="11 13">
        <text>(8S)-8-amino-7-oxononanoate + S-adenosyl-L-methionine = S-adenosyl-4-methylsulfanyl-2-oxobutanoate + (7R,8S)-7,8-diammoniononanoate</text>
        <dbReference type="Rhea" id="RHEA:16861"/>
        <dbReference type="ChEBI" id="CHEBI:16490"/>
        <dbReference type="ChEBI" id="CHEBI:59789"/>
        <dbReference type="ChEBI" id="CHEBI:149468"/>
        <dbReference type="ChEBI" id="CHEBI:149469"/>
        <dbReference type="EC" id="2.6.1.62"/>
    </reaction>
</comment>
<evidence type="ECO:0000256" key="4">
    <source>
        <dbReference type="ARBA" id="ARBA00011738"/>
    </source>
</evidence>
<dbReference type="PANTHER" id="PTHR42684:SF17">
    <property type="entry name" value="ADENOSYLMETHIONINE-8-AMINO-7-OXONONANOATE AMINOTRANSFERASE"/>
    <property type="match status" value="1"/>
</dbReference>
<evidence type="ECO:0000256" key="3">
    <source>
        <dbReference type="ARBA" id="ARBA00005063"/>
    </source>
</evidence>
<dbReference type="InterPro" id="IPR005814">
    <property type="entry name" value="Aminotrans_3"/>
</dbReference>
<feature type="binding site" evidence="13">
    <location>
        <position position="324"/>
    </location>
    <ligand>
        <name>substrate</name>
    </ligand>
</feature>
<proteinExistence type="inferred from homology"/>
<reference evidence="14 15" key="1">
    <citation type="submission" date="2019-02" db="EMBL/GenBank/DDBJ databases">
        <title>Deep-cultivation of Planctomycetes and their phenomic and genomic characterization uncovers novel biology.</title>
        <authorList>
            <person name="Wiegand S."/>
            <person name="Jogler M."/>
            <person name="Boedeker C."/>
            <person name="Pinto D."/>
            <person name="Vollmers J."/>
            <person name="Rivas-Marin E."/>
            <person name="Kohn T."/>
            <person name="Peeters S.H."/>
            <person name="Heuer A."/>
            <person name="Rast P."/>
            <person name="Oberbeckmann S."/>
            <person name="Bunk B."/>
            <person name="Jeske O."/>
            <person name="Meyerdierks A."/>
            <person name="Storesund J.E."/>
            <person name="Kallscheuer N."/>
            <person name="Luecker S."/>
            <person name="Lage O.M."/>
            <person name="Pohl T."/>
            <person name="Merkel B.J."/>
            <person name="Hornburger P."/>
            <person name="Mueller R.-W."/>
            <person name="Bruemmer F."/>
            <person name="Labrenz M."/>
            <person name="Spormann A.M."/>
            <person name="Op den Camp H."/>
            <person name="Overmann J."/>
            <person name="Amann R."/>
            <person name="Jetten M.S.M."/>
            <person name="Mascher T."/>
            <person name="Medema M.H."/>
            <person name="Devos D.P."/>
            <person name="Kaster A.-K."/>
            <person name="Ovreas L."/>
            <person name="Rohde M."/>
            <person name="Galperin M.Y."/>
            <person name="Jogler C."/>
        </authorList>
    </citation>
    <scope>NUCLEOTIDE SEQUENCE [LARGE SCALE GENOMIC DNA]</scope>
    <source>
        <strain evidence="14 15">Mal48</strain>
    </source>
</reference>
<evidence type="ECO:0000256" key="8">
    <source>
        <dbReference type="ARBA" id="ARBA00022691"/>
    </source>
</evidence>
<gene>
    <name evidence="14" type="primary">bioK</name>
    <name evidence="13" type="synonym">bioA</name>
    <name evidence="14" type="ORF">Mal48_49230</name>
</gene>
<dbReference type="Proteomes" id="UP000315724">
    <property type="component" value="Chromosome"/>
</dbReference>
<comment type="function">
    <text evidence="13">Catalyzes the transfer of the alpha-amino group from S-adenosyl-L-methionine (SAM) to 7-keto-8-aminopelargonic acid (KAPA) to form 7,8-diaminopelargonic acid (DAPA). It is the only aminotransferase known to utilize SAM as an amino donor.</text>
</comment>
<dbReference type="EMBL" id="CP036267">
    <property type="protein sequence ID" value="QDT35645.1"/>
    <property type="molecule type" value="Genomic_DNA"/>
</dbReference>
<comment type="caution">
    <text evidence="13">Lacks conserved residue(s) required for the propagation of feature annotation.</text>
</comment>
<dbReference type="InterPro" id="IPR015421">
    <property type="entry name" value="PyrdxlP-dep_Trfase_major"/>
</dbReference>
<dbReference type="InterPro" id="IPR015422">
    <property type="entry name" value="PyrdxlP-dep_Trfase_small"/>
</dbReference>
<dbReference type="AlphaFoldDB" id="A0A517QVI5"/>
<feature type="binding site" evidence="13">
    <location>
        <position position="419"/>
    </location>
    <ligand>
        <name>substrate</name>
    </ligand>
</feature>
<comment type="similarity">
    <text evidence="12 13">Belongs to the class-III pyridoxal-phosphate-dependent aminotransferase family. BioA subfamily.</text>
</comment>
<keyword evidence="7 13" id="KW-0808">Transferase</keyword>
<dbReference type="GO" id="GO:0030170">
    <property type="term" value="F:pyridoxal phosphate binding"/>
    <property type="evidence" value="ECO:0007669"/>
    <property type="project" value="UniProtKB-UniRule"/>
</dbReference>
<comment type="subcellular location">
    <subcellularLocation>
        <location evidence="2 13">Cytoplasm</location>
    </subcellularLocation>
</comment>
<dbReference type="InterPro" id="IPR015424">
    <property type="entry name" value="PyrdxlP-dep_Trfase"/>
</dbReference>
<accession>A0A517QVI5</accession>
<evidence type="ECO:0000256" key="7">
    <source>
        <dbReference type="ARBA" id="ARBA00022679"/>
    </source>
</evidence>
<dbReference type="RefSeq" id="WP_145205554.1">
    <property type="nucleotide sequence ID" value="NZ_CP036267.1"/>
</dbReference>
<dbReference type="EC" id="2.6.1.62" evidence="13"/>
<keyword evidence="9 13" id="KW-0093">Biotin biosynthesis</keyword>
<dbReference type="PANTHER" id="PTHR42684">
    <property type="entry name" value="ADENOSYLMETHIONINE-8-AMINO-7-OXONONANOATE AMINOTRANSFERASE"/>
    <property type="match status" value="1"/>
</dbReference>
<dbReference type="Gene3D" id="3.40.640.10">
    <property type="entry name" value="Type I PLP-dependent aspartate aminotransferase-like (Major domain)"/>
    <property type="match status" value="1"/>
</dbReference>
<feature type="binding site" evidence="13">
    <location>
        <position position="260"/>
    </location>
    <ligand>
        <name>pyridoxal 5'-phosphate</name>
        <dbReference type="ChEBI" id="CHEBI:597326"/>
    </ligand>
</feature>
<keyword evidence="5 13" id="KW-0963">Cytoplasm</keyword>
<dbReference type="GO" id="GO:0004015">
    <property type="term" value="F:adenosylmethionine-8-amino-7-oxononanoate transaminase activity"/>
    <property type="evidence" value="ECO:0007669"/>
    <property type="project" value="UniProtKB-UniRule"/>
</dbReference>
<dbReference type="OrthoDB" id="9816013at2"/>
<evidence type="ECO:0000256" key="12">
    <source>
        <dbReference type="ARBA" id="ARBA00060970"/>
    </source>
</evidence>
<feature type="binding site" evidence="13">
    <location>
        <begin position="119"/>
        <end position="120"/>
    </location>
    <ligand>
        <name>pyridoxal 5'-phosphate</name>
        <dbReference type="ChEBI" id="CHEBI:597326"/>
    </ligand>
</feature>
<keyword evidence="15" id="KW-1185">Reference proteome</keyword>
<feature type="modified residue" description="N6-(pyridoxal phosphate)lysine" evidence="13">
    <location>
        <position position="289"/>
    </location>
</feature>
<evidence type="ECO:0000313" key="14">
    <source>
        <dbReference type="EMBL" id="QDT35645.1"/>
    </source>
</evidence>
<organism evidence="14 15">
    <name type="scientific">Thalassoglobus polymorphus</name>
    <dbReference type="NCBI Taxonomy" id="2527994"/>
    <lineage>
        <taxon>Bacteria</taxon>
        <taxon>Pseudomonadati</taxon>
        <taxon>Planctomycetota</taxon>
        <taxon>Planctomycetia</taxon>
        <taxon>Planctomycetales</taxon>
        <taxon>Planctomycetaceae</taxon>
        <taxon>Thalassoglobus</taxon>
    </lineage>
</organism>
<dbReference type="NCBIfam" id="TIGR00508">
    <property type="entry name" value="bioA"/>
    <property type="match status" value="1"/>
</dbReference>
<evidence type="ECO:0000256" key="5">
    <source>
        <dbReference type="ARBA" id="ARBA00022490"/>
    </source>
</evidence>
<comment type="pathway">
    <text evidence="3 13">Cofactor biosynthesis; biotin biosynthesis; 7,8-diaminononanoate from 8-amino-7-oxononanoate (SAM route): step 1/1.</text>
</comment>
<dbReference type="GO" id="GO:0005737">
    <property type="term" value="C:cytoplasm"/>
    <property type="evidence" value="ECO:0007669"/>
    <property type="project" value="UniProtKB-SubCell"/>
</dbReference>
<feature type="binding site" evidence="13">
    <location>
        <position position="154"/>
    </location>
    <ligand>
        <name>substrate</name>
    </ligand>
</feature>
<dbReference type="PROSITE" id="PS00600">
    <property type="entry name" value="AA_TRANSFER_CLASS_3"/>
    <property type="match status" value="1"/>
</dbReference>
<keyword evidence="8 13" id="KW-0949">S-adenosyl-L-methionine</keyword>
<evidence type="ECO:0000256" key="13">
    <source>
        <dbReference type="HAMAP-Rule" id="MF_00834"/>
    </source>
</evidence>
<dbReference type="Gene3D" id="3.90.1150.10">
    <property type="entry name" value="Aspartate Aminotransferase, domain 1"/>
    <property type="match status" value="1"/>
</dbReference>
<evidence type="ECO:0000256" key="11">
    <source>
        <dbReference type="ARBA" id="ARBA00048449"/>
    </source>
</evidence>
<protein>
    <recommendedName>
        <fullName evidence="13">Adenosylmethionine-8-amino-7-oxononanoate aminotransferase</fullName>
        <ecNumber evidence="13">2.6.1.62</ecNumber>
    </recommendedName>
    <alternativeName>
        <fullName evidence="13">7,8-diamino-pelargonic acid aminotransferase</fullName>
        <shortName evidence="13">DAPA AT</shortName>
        <shortName evidence="13">DAPA aminotransferase</shortName>
    </alternativeName>
    <alternativeName>
        <fullName evidence="13">7,8-diaminononanoate synthase</fullName>
        <shortName evidence="13">DANS</shortName>
    </alternativeName>
    <alternativeName>
        <fullName evidence="13">Diaminopelargonic acid synthase</fullName>
    </alternativeName>
</protein>
<evidence type="ECO:0000313" key="15">
    <source>
        <dbReference type="Proteomes" id="UP000315724"/>
    </source>
</evidence>
<dbReference type="UniPathway" id="UPA00078">
    <property type="reaction ID" value="UER00160"/>
</dbReference>
<name>A0A517QVI5_9PLAN</name>
<keyword evidence="6 13" id="KW-0032">Aminotransferase</keyword>
<feature type="binding site" evidence="13">
    <location>
        <position position="289"/>
    </location>
    <ligand>
        <name>substrate</name>
    </ligand>
</feature>
<evidence type="ECO:0000256" key="6">
    <source>
        <dbReference type="ARBA" id="ARBA00022576"/>
    </source>
</evidence>
<feature type="binding site" evidence="13">
    <location>
        <begin position="325"/>
        <end position="326"/>
    </location>
    <ligand>
        <name>pyridoxal 5'-phosphate</name>
        <dbReference type="ChEBI" id="CHEBI:597326"/>
    </ligand>
</feature>
<dbReference type="KEGG" id="tpol:Mal48_49230"/>
<dbReference type="CDD" id="cd00610">
    <property type="entry name" value="OAT_like"/>
    <property type="match status" value="1"/>
</dbReference>
<dbReference type="SUPFAM" id="SSF53383">
    <property type="entry name" value="PLP-dependent transferases"/>
    <property type="match status" value="1"/>
</dbReference>